<keyword evidence="2" id="KW-0378">Hydrolase</keyword>
<comment type="caution">
    <text evidence="4">Lacks conserved residue(s) required for the propagation of feature annotation.</text>
</comment>
<keyword evidence="6" id="KW-0732">Signal</keyword>
<dbReference type="PANTHER" id="PTHR42884">
    <property type="entry name" value="PROPROTEIN CONVERTASE SUBTILISIN/KEXIN-RELATED"/>
    <property type="match status" value="1"/>
</dbReference>
<gene>
    <name evidence="8" type="ORF">FDA94_25540</name>
</gene>
<name>A0A4U3MAX4_9ACTN</name>
<keyword evidence="5" id="KW-0812">Transmembrane</keyword>
<keyword evidence="5" id="KW-1133">Transmembrane helix</keyword>
<dbReference type="Gene3D" id="3.40.50.200">
    <property type="entry name" value="Peptidase S8/S53 domain"/>
    <property type="match status" value="1"/>
</dbReference>
<reference evidence="8 9" key="1">
    <citation type="submission" date="2019-04" db="EMBL/GenBank/DDBJ databases">
        <title>Herbidospora sp. NEAU-GS14.nov., a novel actinomycete isolated from soil.</title>
        <authorList>
            <person name="Han L."/>
        </authorList>
    </citation>
    <scope>NUCLEOTIDE SEQUENCE [LARGE SCALE GENOMIC DNA]</scope>
    <source>
        <strain evidence="8 9">NEAU-GS14</strain>
    </source>
</reference>
<evidence type="ECO:0000259" key="7">
    <source>
        <dbReference type="Pfam" id="PF00082"/>
    </source>
</evidence>
<comment type="similarity">
    <text evidence="4">Belongs to the peptidase S8 family.</text>
</comment>
<comment type="caution">
    <text evidence="8">The sequence shown here is derived from an EMBL/GenBank/DDBJ whole genome shotgun (WGS) entry which is preliminary data.</text>
</comment>
<keyword evidence="1 8" id="KW-0645">Protease</keyword>
<dbReference type="PROSITE" id="PS51892">
    <property type="entry name" value="SUBTILASE"/>
    <property type="match status" value="1"/>
</dbReference>
<proteinExistence type="inferred from homology"/>
<dbReference type="EMBL" id="SZQA01000027">
    <property type="protein sequence ID" value="TKK85502.1"/>
    <property type="molecule type" value="Genomic_DNA"/>
</dbReference>
<accession>A0A4U3MAX4</accession>
<evidence type="ECO:0000313" key="9">
    <source>
        <dbReference type="Proteomes" id="UP000308705"/>
    </source>
</evidence>
<keyword evidence="9" id="KW-1185">Reference proteome</keyword>
<dbReference type="InterPro" id="IPR036852">
    <property type="entry name" value="Peptidase_S8/S53_dom_sf"/>
</dbReference>
<dbReference type="Pfam" id="PF00082">
    <property type="entry name" value="Peptidase_S8"/>
    <property type="match status" value="1"/>
</dbReference>
<evidence type="ECO:0000256" key="6">
    <source>
        <dbReference type="SAM" id="SignalP"/>
    </source>
</evidence>
<dbReference type="InterPro" id="IPR000209">
    <property type="entry name" value="Peptidase_S8/S53_dom"/>
</dbReference>
<dbReference type="GO" id="GO:0004252">
    <property type="term" value="F:serine-type endopeptidase activity"/>
    <property type="evidence" value="ECO:0007669"/>
    <property type="project" value="InterPro"/>
</dbReference>
<feature type="domain" description="Peptidase S8/S53" evidence="7">
    <location>
        <begin position="76"/>
        <end position="301"/>
    </location>
</feature>
<evidence type="ECO:0000256" key="2">
    <source>
        <dbReference type="ARBA" id="ARBA00022801"/>
    </source>
</evidence>
<keyword evidence="5" id="KW-0472">Membrane</keyword>
<dbReference type="AlphaFoldDB" id="A0A4U3MAX4"/>
<protein>
    <submittedName>
        <fullName evidence="8">Serine protease</fullName>
    </submittedName>
</protein>
<evidence type="ECO:0000256" key="5">
    <source>
        <dbReference type="SAM" id="Phobius"/>
    </source>
</evidence>
<dbReference type="GO" id="GO:0005886">
    <property type="term" value="C:plasma membrane"/>
    <property type="evidence" value="ECO:0007669"/>
    <property type="project" value="TreeGrafter"/>
</dbReference>
<dbReference type="SUPFAM" id="SSF52743">
    <property type="entry name" value="Subtilisin-like"/>
    <property type="match status" value="1"/>
</dbReference>
<evidence type="ECO:0000313" key="8">
    <source>
        <dbReference type="EMBL" id="TKK85502.1"/>
    </source>
</evidence>
<organism evidence="8 9">
    <name type="scientific">Herbidospora galbida</name>
    <dbReference type="NCBI Taxonomy" id="2575442"/>
    <lineage>
        <taxon>Bacteria</taxon>
        <taxon>Bacillati</taxon>
        <taxon>Actinomycetota</taxon>
        <taxon>Actinomycetes</taxon>
        <taxon>Streptosporangiales</taxon>
        <taxon>Streptosporangiaceae</taxon>
        <taxon>Herbidospora</taxon>
    </lineage>
</organism>
<dbReference type="OrthoDB" id="3530033at2"/>
<dbReference type="GO" id="GO:0016485">
    <property type="term" value="P:protein processing"/>
    <property type="evidence" value="ECO:0007669"/>
    <property type="project" value="TreeGrafter"/>
</dbReference>
<feature type="transmembrane region" description="Helical" evidence="5">
    <location>
        <begin position="349"/>
        <end position="371"/>
    </location>
</feature>
<evidence type="ECO:0000256" key="3">
    <source>
        <dbReference type="ARBA" id="ARBA00022825"/>
    </source>
</evidence>
<dbReference type="Proteomes" id="UP000308705">
    <property type="component" value="Unassembled WGS sequence"/>
</dbReference>
<feature type="chain" id="PRO_5038808807" evidence="6">
    <location>
        <begin position="21"/>
        <end position="375"/>
    </location>
</feature>
<dbReference type="RefSeq" id="WP_137249609.1">
    <property type="nucleotide sequence ID" value="NZ_SZQA01000027.1"/>
</dbReference>
<sequence>MLRAAALAAAALLAVAAAPAPLDDLGVDAAWAQTKGAGVTVALLHDRVGEPAGLKGRVVQAPDMTGTLFEGDEMRTNDYSTVLAGLVAGNGAGGGPQGTAPEATVLSVPITSMPLEGGLVDPEGPQGTPLDSPIARGVRYAVNHGAQVIVVPMGIFGVGRVERDAVAYALQRDVVIVSGTGDIGQWPSSTTNGTSYWQFPAGFPGVIGVAAVDDAGVRAPASSDNLSVLVAAPGVRIPAGRAGGRPLAVNGTQAASALVGGVAALIRSKFPRLPAELVARSMSDSAGPHPGNGYDDKVGFGVVNAGKALSRAGELARYQEAVPVGGDLYFGGGPKSAGPQPPGPDLLRLWVFGAGAVLSLAAFGLLAGLLARRRR</sequence>
<keyword evidence="3" id="KW-0720">Serine protease</keyword>
<dbReference type="PANTHER" id="PTHR42884:SF14">
    <property type="entry name" value="NEUROENDOCRINE CONVERTASE 1"/>
    <property type="match status" value="1"/>
</dbReference>
<evidence type="ECO:0000256" key="4">
    <source>
        <dbReference type="PROSITE-ProRule" id="PRU01240"/>
    </source>
</evidence>
<feature type="signal peptide" evidence="6">
    <location>
        <begin position="1"/>
        <end position="20"/>
    </location>
</feature>
<evidence type="ECO:0000256" key="1">
    <source>
        <dbReference type="ARBA" id="ARBA00022670"/>
    </source>
</evidence>